<dbReference type="Pfam" id="PF00439">
    <property type="entry name" value="Bromodomain"/>
    <property type="match status" value="1"/>
</dbReference>
<dbReference type="InterPro" id="IPR052442">
    <property type="entry name" value="Env_Response_Regulator"/>
</dbReference>
<gene>
    <name evidence="3" type="ORF">BHM03_00000697</name>
</gene>
<feature type="compositionally biased region" description="Low complexity" evidence="2">
    <location>
        <begin position="18"/>
        <end position="28"/>
    </location>
</feature>
<sequence>MLTNRILEKELAIGGTPSSSSSSSSSSSNTCSIKPDSVHRSYAILMKQCEALLERLMARSVKDRLHKSDMSGNTRITLVISKSIILKEKTSCTVKHPMDLGTVRKKLAADCYCSQWGFVSDVRLTFANAMRYITRQGTACMTWHRERASTSPTEEEIGEPTTVISFL</sequence>
<accession>A0A444FJ79</accession>
<evidence type="ECO:0000313" key="3">
    <source>
        <dbReference type="EMBL" id="RZR70603.1"/>
    </source>
</evidence>
<dbReference type="InterPro" id="IPR001487">
    <property type="entry name" value="Bromodomain"/>
</dbReference>
<dbReference type="PROSITE" id="PS50014">
    <property type="entry name" value="BROMODOMAIN_2"/>
    <property type="match status" value="1"/>
</dbReference>
<evidence type="ECO:0000256" key="2">
    <source>
        <dbReference type="SAM" id="MobiDB-lite"/>
    </source>
</evidence>
<dbReference type="InterPro" id="IPR036427">
    <property type="entry name" value="Bromodomain-like_sf"/>
</dbReference>
<organism evidence="3">
    <name type="scientific">Ensete ventricosum</name>
    <name type="common">Abyssinian banana</name>
    <name type="synonym">Musa ensete</name>
    <dbReference type="NCBI Taxonomy" id="4639"/>
    <lineage>
        <taxon>Eukaryota</taxon>
        <taxon>Viridiplantae</taxon>
        <taxon>Streptophyta</taxon>
        <taxon>Embryophyta</taxon>
        <taxon>Tracheophyta</taxon>
        <taxon>Spermatophyta</taxon>
        <taxon>Magnoliopsida</taxon>
        <taxon>Liliopsida</taxon>
        <taxon>Zingiberales</taxon>
        <taxon>Musaceae</taxon>
        <taxon>Ensete</taxon>
    </lineage>
</organism>
<feature type="region of interest" description="Disordered" evidence="2">
    <location>
        <begin position="13"/>
        <end position="34"/>
    </location>
</feature>
<dbReference type="AlphaFoldDB" id="A0A444FJ79"/>
<dbReference type="PANTHER" id="PTHR46136:SF8">
    <property type="entry name" value="OS05G0324000 PROTEIN"/>
    <property type="match status" value="1"/>
</dbReference>
<name>A0A444FJ79_ENSVE</name>
<dbReference type="EMBL" id="KV875448">
    <property type="protein sequence ID" value="RZR70603.1"/>
    <property type="molecule type" value="Genomic_DNA"/>
</dbReference>
<proteinExistence type="predicted"/>
<dbReference type="Gene3D" id="1.20.920.10">
    <property type="entry name" value="Bromodomain-like"/>
    <property type="match status" value="1"/>
</dbReference>
<dbReference type="PANTHER" id="PTHR46136">
    <property type="entry name" value="TRANSCRIPTION FACTOR GTE8"/>
    <property type="match status" value="1"/>
</dbReference>
<dbReference type="SUPFAM" id="SSF47370">
    <property type="entry name" value="Bromodomain"/>
    <property type="match status" value="1"/>
</dbReference>
<evidence type="ECO:0000256" key="1">
    <source>
        <dbReference type="ARBA" id="ARBA00023117"/>
    </source>
</evidence>
<keyword evidence="1" id="KW-0103">Bromodomain</keyword>
<protein>
    <submittedName>
        <fullName evidence="3">Uncharacterized protein</fullName>
    </submittedName>
</protein>
<reference evidence="3" key="1">
    <citation type="journal article" date="2018" name="Data Brief">
        <title>Genome sequence data from 17 accessions of Ensete ventricosum, a staple food crop for millions in Ethiopia.</title>
        <authorList>
            <person name="Yemataw Z."/>
            <person name="Muzemil S."/>
            <person name="Ambachew D."/>
            <person name="Tripathi L."/>
            <person name="Tesfaye K."/>
            <person name="Chala A."/>
            <person name="Farbos A."/>
            <person name="O'Neill P."/>
            <person name="Moore K."/>
            <person name="Grant M."/>
            <person name="Studholme D.J."/>
        </authorList>
    </citation>
    <scope>NUCLEOTIDE SEQUENCE [LARGE SCALE GENOMIC DNA]</scope>
    <source>
        <tissue evidence="3">Leaf</tissue>
    </source>
</reference>
<dbReference type="Proteomes" id="UP000290560">
    <property type="component" value="Unassembled WGS sequence"/>
</dbReference>